<dbReference type="AlphaFoldDB" id="A0A9K3D179"/>
<accession>A0A9K3D179</accession>
<dbReference type="EMBL" id="BDIP01002365">
    <property type="protein sequence ID" value="GIQ86181.1"/>
    <property type="molecule type" value="Genomic_DNA"/>
</dbReference>
<evidence type="ECO:0000313" key="2">
    <source>
        <dbReference type="Proteomes" id="UP000265618"/>
    </source>
</evidence>
<evidence type="ECO:0000313" key="1">
    <source>
        <dbReference type="EMBL" id="GIQ86181.1"/>
    </source>
</evidence>
<reference evidence="1 2" key="1">
    <citation type="journal article" date="2018" name="PLoS ONE">
        <title>The draft genome of Kipferlia bialata reveals reductive genome evolution in fornicate parasites.</title>
        <authorList>
            <person name="Tanifuji G."/>
            <person name="Takabayashi S."/>
            <person name="Kume K."/>
            <person name="Takagi M."/>
            <person name="Nakayama T."/>
            <person name="Kamikawa R."/>
            <person name="Inagaki Y."/>
            <person name="Hashimoto T."/>
        </authorList>
    </citation>
    <scope>NUCLEOTIDE SEQUENCE [LARGE SCALE GENOMIC DNA]</scope>
    <source>
        <strain evidence="1">NY0173</strain>
    </source>
</reference>
<gene>
    <name evidence="1" type="ORF">KIPB_007983</name>
</gene>
<comment type="caution">
    <text evidence="1">The sequence shown here is derived from an EMBL/GenBank/DDBJ whole genome shotgun (WGS) entry which is preliminary data.</text>
</comment>
<proteinExistence type="predicted"/>
<sequence>MLGRVPAEGLPGRKEQLRAVIDTWYCSTTTTSRRAVIRRSIDALHAAFASEESLSRLDWLGDGREGVLRCMSDSCRQGVRDALVFWRGLPKNIPAGHKEELDNRLTQMPGVDLESLRKAGMDPSVFGATMTIAAFDGLCAGVGIPGPRTPARERQAISRGTEEVQTWLNKGGMMWWKEGVRRQGVGKRKGGKALSSSGSYEKPSVLCPPMFKADTYPKVFASPNPLPFAAGVPLSPNQPERMEIINSRNPLCSLLLHTMGVWADALCGRGRFSSRHRIHTLELCLGDMVDVCDTMRTQGRSYAVVDSSNVADYTGPLQYLASVVPILREGEPERGLEPGRTRLVAIDINRHQMCEDLISDFVGVPLHLWPVFLGCTASDFIPKYTLGAEVPIENRVGNDAYGAAVVNMPASTTVVNVQRVPSPLLHPGETRAAAPRLCSRPLAGVYAGLIRGCVPSGCNMVTRYESYMSPSALVRVLLQAVTDGRIAPDHVPEAGEPLSLGMEVLEYLRTDKRDWVSLHELFLVFKANGIAVPGVESRKLTPMRVVMDTSSMTIAGEEYAVNGVQSIGLVVSKSEAQLSLPSGDTATQCHWPAKRGSGLGTDMDLYLGACRGFNNVCAIVDARHATNPMGISVIDFEKVLDHDISSRVDRTNAVQVAMATVFKQIGPKGVLLVNSTFPVPKGAVTVEDVAPPCHTLPEGVGAAVVESVTYGDSHTLTVKLPAKTGCRSAALIGEGPTRDIAVNPVRGNPFVLRLLLPVTAVTSVRSKRMFTVRLAPLTPAPLFLSTPNSTKAVEPFHHTTIAALSGQVKGLSEIPHLPLVGGGRAVKCMVFGGLQAEVGRHCPGVDVFTAMGNPNTFRKLSSGLRLLMEARQNTMRALIAKGSSTPGTRHCLLAKHGVAQGGGGEEVTYGFIYGESQTHSAVSTILASRAVAFCPPDDSVPDSVITGVFKGGMPNGTRCHTLPETLGYQGFDATVRLMRHAGQSVPHLFQGCTVQTLLPKGMWEATPLHLRQYYSLVAEMQLPARNDYAKKDALDAIGAQVDALNGGAIKFVPSHCKGRPNNTNVNQYLQMTACMKSPKKRHFLYCAYTDDEKAEVAREDQAREWAW</sequence>
<keyword evidence="2" id="KW-1185">Reference proteome</keyword>
<organism evidence="1 2">
    <name type="scientific">Kipferlia bialata</name>
    <dbReference type="NCBI Taxonomy" id="797122"/>
    <lineage>
        <taxon>Eukaryota</taxon>
        <taxon>Metamonada</taxon>
        <taxon>Carpediemonas-like organisms</taxon>
        <taxon>Kipferlia</taxon>
    </lineage>
</organism>
<dbReference type="Proteomes" id="UP000265618">
    <property type="component" value="Unassembled WGS sequence"/>
</dbReference>
<name>A0A9K3D179_9EUKA</name>
<protein>
    <submittedName>
        <fullName evidence="1">Uncharacterized protein</fullName>
    </submittedName>
</protein>